<dbReference type="GO" id="GO:0016020">
    <property type="term" value="C:membrane"/>
    <property type="evidence" value="ECO:0007669"/>
    <property type="project" value="InterPro"/>
</dbReference>
<accession>A0A438K7B1</accession>
<dbReference type="PROSITE" id="PS50929">
    <property type="entry name" value="ABC_TM1F"/>
    <property type="match status" value="1"/>
</dbReference>
<dbReference type="PANTHER" id="PTHR24223">
    <property type="entry name" value="ATP-BINDING CASSETTE SUB-FAMILY C"/>
    <property type="match status" value="1"/>
</dbReference>
<dbReference type="SUPFAM" id="SSF90123">
    <property type="entry name" value="ABC transporter transmembrane region"/>
    <property type="match status" value="1"/>
</dbReference>
<evidence type="ECO:0000313" key="9">
    <source>
        <dbReference type="EMBL" id="RVX17086.1"/>
    </source>
</evidence>
<dbReference type="InterPro" id="IPR050173">
    <property type="entry name" value="ABC_transporter_C-like"/>
</dbReference>
<dbReference type="InterPro" id="IPR036640">
    <property type="entry name" value="ABC1_TM_sf"/>
</dbReference>
<dbReference type="GO" id="GO:0005524">
    <property type="term" value="F:ATP binding"/>
    <property type="evidence" value="ECO:0007669"/>
    <property type="project" value="UniProtKB-KW"/>
</dbReference>
<evidence type="ECO:0000256" key="2">
    <source>
        <dbReference type="ARBA" id="ARBA00022692"/>
    </source>
</evidence>
<feature type="transmembrane region" description="Helical" evidence="7">
    <location>
        <begin position="44"/>
        <end position="64"/>
    </location>
</feature>
<gene>
    <name evidence="9" type="primary">ABCC8_0</name>
    <name evidence="9" type="ORF">CK203_003119</name>
</gene>
<protein>
    <submittedName>
        <fullName evidence="9">ABC transporter C family member 8</fullName>
    </submittedName>
</protein>
<sequence length="343" mass="38136">MTAEVGSLGCVEKNLIWAPFAFKEALLENMRSVGAAGGTGSLGVFQSVVLLLALDISVLCHCLFKDPSGQEFLVLSDFSKSSFISKLTFSWINPLLRLGYSKPLVLEDIPSLTPEDEAELAYKNFAHAWELLQREKNSTNTSNLVLRALAKVYWKETVFVGICALLRTISVVVSPLLLYAFVNYSNRKEENLSEGLFLVGCLVIAKVVESVSQRHWFLDSRRSGMRMRSALMVAVYQKQLKLSSLGKEKALSWGDCELYSGRCLSNGGFLWWFHSMWSYMLQLFLSIGVLFVVVGLGALSGLVPLFICGFLNVPFAKILKTCQTELMLVKIGDSDLLQRSLTV</sequence>
<keyword evidence="2 7" id="KW-0812">Transmembrane</keyword>
<dbReference type="InterPro" id="IPR011527">
    <property type="entry name" value="ABC1_TM_dom"/>
</dbReference>
<dbReference type="EMBL" id="QGNW01000014">
    <property type="protein sequence ID" value="RVX17086.1"/>
    <property type="molecule type" value="Genomic_DNA"/>
</dbReference>
<keyword evidence="5 7" id="KW-1133">Transmembrane helix</keyword>
<dbReference type="GO" id="GO:0140359">
    <property type="term" value="F:ABC-type transporter activity"/>
    <property type="evidence" value="ECO:0007669"/>
    <property type="project" value="InterPro"/>
</dbReference>
<keyword evidence="6 7" id="KW-0472">Membrane</keyword>
<proteinExistence type="predicted"/>
<feature type="transmembrane region" description="Helical" evidence="7">
    <location>
        <begin position="157"/>
        <end position="181"/>
    </location>
</feature>
<evidence type="ECO:0000313" key="10">
    <source>
        <dbReference type="Proteomes" id="UP000288805"/>
    </source>
</evidence>
<evidence type="ECO:0000256" key="4">
    <source>
        <dbReference type="ARBA" id="ARBA00022840"/>
    </source>
</evidence>
<feature type="transmembrane region" description="Helical" evidence="7">
    <location>
        <begin position="196"/>
        <end position="218"/>
    </location>
</feature>
<reference evidence="9 10" key="1">
    <citation type="journal article" date="2018" name="PLoS Genet.">
        <title>Population sequencing reveals clonal diversity and ancestral inbreeding in the grapevine cultivar Chardonnay.</title>
        <authorList>
            <person name="Roach M.J."/>
            <person name="Johnson D.L."/>
            <person name="Bohlmann J."/>
            <person name="van Vuuren H.J."/>
            <person name="Jones S.J."/>
            <person name="Pretorius I.S."/>
            <person name="Schmidt S.A."/>
            <person name="Borneman A.R."/>
        </authorList>
    </citation>
    <scope>NUCLEOTIDE SEQUENCE [LARGE SCALE GENOMIC DNA]</scope>
    <source>
        <strain evidence="10">cv. Chardonnay</strain>
        <tissue evidence="9">Leaf</tissue>
    </source>
</reference>
<keyword evidence="1" id="KW-0813">Transport</keyword>
<dbReference type="Proteomes" id="UP000288805">
    <property type="component" value="Unassembled WGS sequence"/>
</dbReference>
<organism evidence="9 10">
    <name type="scientific">Vitis vinifera</name>
    <name type="common">Grape</name>
    <dbReference type="NCBI Taxonomy" id="29760"/>
    <lineage>
        <taxon>Eukaryota</taxon>
        <taxon>Viridiplantae</taxon>
        <taxon>Streptophyta</taxon>
        <taxon>Embryophyta</taxon>
        <taxon>Tracheophyta</taxon>
        <taxon>Spermatophyta</taxon>
        <taxon>Magnoliopsida</taxon>
        <taxon>eudicotyledons</taxon>
        <taxon>Gunneridae</taxon>
        <taxon>Pentapetalae</taxon>
        <taxon>rosids</taxon>
        <taxon>Vitales</taxon>
        <taxon>Vitaceae</taxon>
        <taxon>Viteae</taxon>
        <taxon>Vitis</taxon>
    </lineage>
</organism>
<evidence type="ECO:0000256" key="6">
    <source>
        <dbReference type="ARBA" id="ARBA00023136"/>
    </source>
</evidence>
<dbReference type="Gene3D" id="1.20.1560.10">
    <property type="entry name" value="ABC transporter type 1, transmembrane domain"/>
    <property type="match status" value="1"/>
</dbReference>
<comment type="caution">
    <text evidence="9">The sequence shown here is derived from an EMBL/GenBank/DDBJ whole genome shotgun (WGS) entry which is preliminary data.</text>
</comment>
<evidence type="ECO:0000256" key="5">
    <source>
        <dbReference type="ARBA" id="ARBA00022989"/>
    </source>
</evidence>
<keyword evidence="3" id="KW-0547">Nucleotide-binding</keyword>
<feature type="domain" description="ABC transmembrane type-1" evidence="8">
    <location>
        <begin position="158"/>
        <end position="327"/>
    </location>
</feature>
<evidence type="ECO:0000256" key="3">
    <source>
        <dbReference type="ARBA" id="ARBA00022741"/>
    </source>
</evidence>
<feature type="transmembrane region" description="Helical" evidence="7">
    <location>
        <begin position="283"/>
        <end position="307"/>
    </location>
</feature>
<name>A0A438K7B1_VITVI</name>
<evidence type="ECO:0000256" key="7">
    <source>
        <dbReference type="SAM" id="Phobius"/>
    </source>
</evidence>
<dbReference type="AlphaFoldDB" id="A0A438K7B1"/>
<evidence type="ECO:0000259" key="8">
    <source>
        <dbReference type="PROSITE" id="PS50929"/>
    </source>
</evidence>
<evidence type="ECO:0000256" key="1">
    <source>
        <dbReference type="ARBA" id="ARBA00022448"/>
    </source>
</evidence>
<dbReference type="PANTHER" id="PTHR24223:SF108">
    <property type="entry name" value="ABC TRANSPORTER C FAMILY MEMBER 8"/>
    <property type="match status" value="1"/>
</dbReference>
<keyword evidence="4" id="KW-0067">ATP-binding</keyword>